<gene>
    <name evidence="1" type="ORF">HMPREF0022_02960</name>
</gene>
<accession>A0A828SLW7</accession>
<evidence type="ECO:0000313" key="1">
    <source>
        <dbReference type="EMBL" id="EGJ67302.1"/>
    </source>
</evidence>
<comment type="caution">
    <text evidence="1">The sequence shown here is derived from an EMBL/GenBank/DDBJ whole genome shotgun (WGS) entry which is preliminary data.</text>
</comment>
<name>A0A828SLW7_ACIBA</name>
<dbReference type="EMBL" id="ACYS02000154">
    <property type="protein sequence ID" value="EGJ67302.1"/>
    <property type="molecule type" value="Genomic_DNA"/>
</dbReference>
<organism evidence="1 2">
    <name type="scientific">Acinetobacter baumannii 6014059</name>
    <dbReference type="NCBI Taxonomy" id="525242"/>
    <lineage>
        <taxon>Bacteria</taxon>
        <taxon>Pseudomonadati</taxon>
        <taxon>Pseudomonadota</taxon>
        <taxon>Gammaproteobacteria</taxon>
        <taxon>Moraxellales</taxon>
        <taxon>Moraxellaceae</taxon>
        <taxon>Acinetobacter</taxon>
        <taxon>Acinetobacter calcoaceticus/baumannii complex</taxon>
    </lineage>
</organism>
<feature type="non-terminal residue" evidence="1">
    <location>
        <position position="1"/>
    </location>
</feature>
<proteinExistence type="predicted"/>
<evidence type="ECO:0000313" key="2">
    <source>
        <dbReference type="Proteomes" id="UP000003204"/>
    </source>
</evidence>
<feature type="non-terminal residue" evidence="1">
    <location>
        <position position="53"/>
    </location>
</feature>
<sequence length="53" mass="5922">LHKTIPTAANAYGIAVSKPFWIRLICIPKVLRNDSKTLGKKKNSKRPLNPIPI</sequence>
<dbReference type="AlphaFoldDB" id="A0A828SLW7"/>
<dbReference type="Proteomes" id="UP000003204">
    <property type="component" value="Unassembled WGS sequence"/>
</dbReference>
<protein>
    <submittedName>
        <fullName evidence="1">Uncharacterized protein</fullName>
    </submittedName>
</protein>
<reference evidence="1 2" key="1">
    <citation type="submission" date="2011-04" db="EMBL/GenBank/DDBJ databases">
        <authorList>
            <person name="Weinstock G."/>
            <person name="Sodergren E."/>
            <person name="Clifton S."/>
            <person name="Fulton L."/>
            <person name="Fulton B."/>
            <person name="Courtney L."/>
            <person name="Fronick C."/>
            <person name="Harrison M."/>
            <person name="Strong C."/>
            <person name="Farmer C."/>
            <person name="Delahaunty K."/>
            <person name="Markovic C."/>
            <person name="Hall O."/>
            <person name="Minx P."/>
            <person name="Tomlinson C."/>
            <person name="Mitreva M."/>
            <person name="Hou S."/>
            <person name="Chen J."/>
            <person name="Wollam A."/>
            <person name="Pepin K.H."/>
            <person name="Johnson M."/>
            <person name="Bhonagiri V."/>
            <person name="Zhang X."/>
            <person name="Suruliraj S."/>
            <person name="Warren W."/>
            <person name="Chinwalla A."/>
            <person name="Mardis E.R."/>
            <person name="Wilson R.K."/>
        </authorList>
    </citation>
    <scope>NUCLEOTIDE SEQUENCE [LARGE SCALE GENOMIC DNA]</scope>
    <source>
        <strain evidence="1 2">6014059</strain>
    </source>
</reference>